<sequence>MSFSEWLQELSNKMIFPIDLPSQKYTNRVTHKLLFLSSIISVVLGIIYDSMKTLLYFYGASVLICLILVVPAYPSYNENKLKWVERGSNGKSNNLGKSNIEIAG</sequence>
<dbReference type="AlphaFoldDB" id="A0A376B9B7"/>
<dbReference type="GO" id="GO:0005787">
    <property type="term" value="C:signal peptidase complex"/>
    <property type="evidence" value="ECO:0007669"/>
    <property type="project" value="InterPro"/>
</dbReference>
<dbReference type="VEuPathDB" id="FungiDB:SCODWIG_02481"/>
<keyword evidence="4 9" id="KW-0812">Transmembrane</keyword>
<keyword evidence="11" id="KW-1185">Reference proteome</keyword>
<keyword evidence="7 9" id="KW-0472">Membrane</keyword>
<dbReference type="GO" id="GO:0006465">
    <property type="term" value="P:signal peptide processing"/>
    <property type="evidence" value="ECO:0007669"/>
    <property type="project" value="InterPro"/>
</dbReference>
<evidence type="ECO:0000256" key="9">
    <source>
        <dbReference type="SAM" id="Phobius"/>
    </source>
</evidence>
<protein>
    <recommendedName>
        <fullName evidence="3">Signal peptidase complex subunit 1</fullName>
    </recommendedName>
</protein>
<feature type="transmembrane region" description="Helical" evidence="9">
    <location>
        <begin position="55"/>
        <end position="73"/>
    </location>
</feature>
<name>A0A376B9B7_9ASCO</name>
<dbReference type="PANTHER" id="PTHR13202:SF0">
    <property type="entry name" value="SIGNAL PEPTIDASE COMPLEX SUBUNIT 1"/>
    <property type="match status" value="1"/>
</dbReference>
<evidence type="ECO:0000256" key="6">
    <source>
        <dbReference type="ARBA" id="ARBA00022989"/>
    </source>
</evidence>
<dbReference type="OrthoDB" id="263893at2759"/>
<dbReference type="PANTHER" id="PTHR13202">
    <property type="entry name" value="MICROSOMAL SIGNAL PEPTIDASE 12 KDA SUBUNIT"/>
    <property type="match status" value="1"/>
</dbReference>
<evidence type="ECO:0000256" key="2">
    <source>
        <dbReference type="ARBA" id="ARBA00005245"/>
    </source>
</evidence>
<organism evidence="10 11">
    <name type="scientific">Saccharomycodes ludwigii</name>
    <dbReference type="NCBI Taxonomy" id="36035"/>
    <lineage>
        <taxon>Eukaryota</taxon>
        <taxon>Fungi</taxon>
        <taxon>Dikarya</taxon>
        <taxon>Ascomycota</taxon>
        <taxon>Saccharomycotina</taxon>
        <taxon>Saccharomycetes</taxon>
        <taxon>Saccharomycodales</taxon>
        <taxon>Saccharomycodaceae</taxon>
        <taxon>Saccharomycodes</taxon>
    </lineage>
</organism>
<evidence type="ECO:0000256" key="4">
    <source>
        <dbReference type="ARBA" id="ARBA00022692"/>
    </source>
</evidence>
<evidence type="ECO:0000256" key="1">
    <source>
        <dbReference type="ARBA" id="ARBA00004477"/>
    </source>
</evidence>
<keyword evidence="6 9" id="KW-1133">Transmembrane helix</keyword>
<evidence type="ECO:0000256" key="8">
    <source>
        <dbReference type="ARBA" id="ARBA00045204"/>
    </source>
</evidence>
<dbReference type="Pfam" id="PF06645">
    <property type="entry name" value="SPC12"/>
    <property type="match status" value="1"/>
</dbReference>
<keyword evidence="5" id="KW-0256">Endoplasmic reticulum</keyword>
<comment type="similarity">
    <text evidence="2">Belongs to the SPCS1 family.</text>
</comment>
<feature type="transmembrane region" description="Helical" evidence="9">
    <location>
        <begin position="29"/>
        <end position="48"/>
    </location>
</feature>
<reference evidence="11" key="1">
    <citation type="submission" date="2018-06" db="EMBL/GenBank/DDBJ databases">
        <authorList>
            <person name="Guldener U."/>
        </authorList>
    </citation>
    <scope>NUCLEOTIDE SEQUENCE [LARGE SCALE GENOMIC DNA]</scope>
    <source>
        <strain evidence="11">UTAD17</strain>
    </source>
</reference>
<dbReference type="EMBL" id="UFAJ01000432">
    <property type="protein sequence ID" value="SSD60720.1"/>
    <property type="molecule type" value="Genomic_DNA"/>
</dbReference>
<gene>
    <name evidence="10" type="ORF">SCODWIG_02481</name>
</gene>
<proteinExistence type="inferred from homology"/>
<evidence type="ECO:0000313" key="11">
    <source>
        <dbReference type="Proteomes" id="UP000262825"/>
    </source>
</evidence>
<dbReference type="GO" id="GO:0045047">
    <property type="term" value="P:protein targeting to ER"/>
    <property type="evidence" value="ECO:0007669"/>
    <property type="project" value="TreeGrafter"/>
</dbReference>
<evidence type="ECO:0000256" key="7">
    <source>
        <dbReference type="ARBA" id="ARBA00023136"/>
    </source>
</evidence>
<comment type="subcellular location">
    <subcellularLocation>
        <location evidence="1">Endoplasmic reticulum membrane</location>
        <topology evidence="1">Multi-pass membrane protein</topology>
    </subcellularLocation>
</comment>
<evidence type="ECO:0000256" key="5">
    <source>
        <dbReference type="ARBA" id="ARBA00022824"/>
    </source>
</evidence>
<comment type="function">
    <text evidence="8">Component of the signal peptidase complex (SPC) which catalyzes the cleavage of N-terminal signal sequences from nascent proteins as they are translocated into the lumen of the endoplasmic reticulum. Dispensable for SPC enzymatic activity.</text>
</comment>
<evidence type="ECO:0000256" key="3">
    <source>
        <dbReference type="ARBA" id="ARBA00017059"/>
    </source>
</evidence>
<accession>A0A376B9B7</accession>
<dbReference type="InterPro" id="IPR009542">
    <property type="entry name" value="Spc1/SPCS1"/>
</dbReference>
<evidence type="ECO:0000313" key="10">
    <source>
        <dbReference type="EMBL" id="SSD60720.1"/>
    </source>
</evidence>
<dbReference type="Proteomes" id="UP000262825">
    <property type="component" value="Unassembled WGS sequence"/>
</dbReference>